<proteinExistence type="predicted"/>
<keyword evidence="1" id="KW-1133">Transmembrane helix</keyword>
<keyword evidence="3" id="KW-1185">Reference proteome</keyword>
<comment type="caution">
    <text evidence="2">The sequence shown here is derived from an EMBL/GenBank/DDBJ whole genome shotgun (WGS) entry which is preliminary data.</text>
</comment>
<protein>
    <submittedName>
        <fullName evidence="2">Uncharacterized protein</fullName>
    </submittedName>
</protein>
<gene>
    <name evidence="2" type="ORF">EDD60_1113</name>
</gene>
<reference evidence="2 3" key="1">
    <citation type="submission" date="2019-03" db="EMBL/GenBank/DDBJ databases">
        <title>Genomic Encyclopedia of Type Strains, Phase IV (KMG-IV): sequencing the most valuable type-strain genomes for metagenomic binning, comparative biology and taxonomic classification.</title>
        <authorList>
            <person name="Goeker M."/>
        </authorList>
    </citation>
    <scope>NUCLEOTIDE SEQUENCE [LARGE SCALE GENOMIC DNA]</scope>
    <source>
        <strain evidence="2 3">DSM 29487</strain>
    </source>
</reference>
<name>A0A4R3YZ70_9FIRM</name>
<sequence>MMSEFLLIVIIGMLVYIIYDRENEKKPKNDKHIVEDILPEMIGKMCEIDFKQWLIYVADDNSIQGVIKDVDDDWVMVEVIKKGQSNYKVIRKSLIAGIKEIQ</sequence>
<evidence type="ECO:0000313" key="2">
    <source>
        <dbReference type="EMBL" id="TCV98597.1"/>
    </source>
</evidence>
<evidence type="ECO:0000256" key="1">
    <source>
        <dbReference type="SAM" id="Phobius"/>
    </source>
</evidence>
<keyword evidence="1" id="KW-0472">Membrane</keyword>
<organism evidence="2 3">
    <name type="scientific">Longibaculum muris</name>
    <dbReference type="NCBI Taxonomy" id="1796628"/>
    <lineage>
        <taxon>Bacteria</taxon>
        <taxon>Bacillati</taxon>
        <taxon>Bacillota</taxon>
        <taxon>Erysipelotrichia</taxon>
        <taxon>Erysipelotrichales</taxon>
        <taxon>Coprobacillaceae</taxon>
        <taxon>Longibaculum</taxon>
    </lineage>
</organism>
<dbReference type="AlphaFoldDB" id="A0A4R3YZ70"/>
<dbReference type="Proteomes" id="UP000295515">
    <property type="component" value="Unassembled WGS sequence"/>
</dbReference>
<feature type="transmembrane region" description="Helical" evidence="1">
    <location>
        <begin position="6"/>
        <end position="22"/>
    </location>
</feature>
<keyword evidence="1" id="KW-0812">Transmembrane</keyword>
<accession>A0A4R3YZ70</accession>
<dbReference type="EMBL" id="SMCQ01000011">
    <property type="protein sequence ID" value="TCV98597.1"/>
    <property type="molecule type" value="Genomic_DNA"/>
</dbReference>
<evidence type="ECO:0000313" key="3">
    <source>
        <dbReference type="Proteomes" id="UP000295515"/>
    </source>
</evidence>